<keyword evidence="3" id="KW-1185">Reference proteome</keyword>
<dbReference type="EMBL" id="BTRK01000005">
    <property type="protein sequence ID" value="GMR54764.1"/>
    <property type="molecule type" value="Genomic_DNA"/>
</dbReference>
<organism evidence="2 3">
    <name type="scientific">Pristionchus mayeri</name>
    <dbReference type="NCBI Taxonomy" id="1317129"/>
    <lineage>
        <taxon>Eukaryota</taxon>
        <taxon>Metazoa</taxon>
        <taxon>Ecdysozoa</taxon>
        <taxon>Nematoda</taxon>
        <taxon>Chromadorea</taxon>
        <taxon>Rhabditida</taxon>
        <taxon>Rhabditina</taxon>
        <taxon>Diplogasteromorpha</taxon>
        <taxon>Diplogasteroidea</taxon>
        <taxon>Neodiplogasteridae</taxon>
        <taxon>Pristionchus</taxon>
    </lineage>
</organism>
<feature type="non-terminal residue" evidence="2">
    <location>
        <position position="1"/>
    </location>
</feature>
<proteinExistence type="predicted"/>
<feature type="region of interest" description="Disordered" evidence="1">
    <location>
        <begin position="1"/>
        <end position="33"/>
    </location>
</feature>
<evidence type="ECO:0000313" key="2">
    <source>
        <dbReference type="EMBL" id="GMR54764.1"/>
    </source>
</evidence>
<gene>
    <name evidence="2" type="ORF">PMAYCL1PPCAC_24959</name>
</gene>
<evidence type="ECO:0000256" key="1">
    <source>
        <dbReference type="SAM" id="MobiDB-lite"/>
    </source>
</evidence>
<evidence type="ECO:0000313" key="3">
    <source>
        <dbReference type="Proteomes" id="UP001328107"/>
    </source>
</evidence>
<accession>A0AAN5I7X3</accession>
<reference evidence="3" key="1">
    <citation type="submission" date="2022-10" db="EMBL/GenBank/DDBJ databases">
        <title>Genome assembly of Pristionchus species.</title>
        <authorList>
            <person name="Yoshida K."/>
            <person name="Sommer R.J."/>
        </authorList>
    </citation>
    <scope>NUCLEOTIDE SEQUENCE [LARGE SCALE GENOMIC DNA]</scope>
    <source>
        <strain evidence="3">RS5460</strain>
    </source>
</reference>
<name>A0AAN5I7X3_9BILA</name>
<sequence>HRISSLFSRKSAAKSEVGRISTSTSSRTDEICGRSRMDGNSNFVLRWEIDNPTVTLITGKADSEVLSAGGFRCTSTSTTRSLRKSTLSSSVRK</sequence>
<dbReference type="Proteomes" id="UP001328107">
    <property type="component" value="Unassembled WGS sequence"/>
</dbReference>
<comment type="caution">
    <text evidence="2">The sequence shown here is derived from an EMBL/GenBank/DDBJ whole genome shotgun (WGS) entry which is preliminary data.</text>
</comment>
<dbReference type="AlphaFoldDB" id="A0AAN5I7X3"/>
<feature type="non-terminal residue" evidence="2">
    <location>
        <position position="93"/>
    </location>
</feature>
<protein>
    <submittedName>
        <fullName evidence="2">Uncharacterized protein</fullName>
    </submittedName>
</protein>